<comment type="caution">
    <text evidence="1">The sequence shown here is derived from an EMBL/GenBank/DDBJ whole genome shotgun (WGS) entry which is preliminary data.</text>
</comment>
<protein>
    <submittedName>
        <fullName evidence="1">Uncharacterized protein</fullName>
    </submittedName>
</protein>
<evidence type="ECO:0000313" key="2">
    <source>
        <dbReference type="Proteomes" id="UP000198287"/>
    </source>
</evidence>
<reference evidence="1 2" key="1">
    <citation type="submission" date="2015-12" db="EMBL/GenBank/DDBJ databases">
        <title>The genome of Folsomia candida.</title>
        <authorList>
            <person name="Faddeeva A."/>
            <person name="Derks M.F."/>
            <person name="Anvar Y."/>
            <person name="Smit S."/>
            <person name="Van Straalen N."/>
            <person name="Roelofs D."/>
        </authorList>
    </citation>
    <scope>NUCLEOTIDE SEQUENCE [LARGE SCALE GENOMIC DNA]</scope>
    <source>
        <strain evidence="1 2">VU population</strain>
        <tissue evidence="1">Whole body</tissue>
    </source>
</reference>
<proteinExistence type="predicted"/>
<keyword evidence="2" id="KW-1185">Reference proteome</keyword>
<name>A0A226EB56_FOLCA</name>
<dbReference type="AlphaFoldDB" id="A0A226EB56"/>
<sequence length="212" mass="23757">MHEAEHIFHLGHYLYANLAAERDTQLGNKLFKITMSIDNFYLEQFPINFTIQIGLGASQLDDLRILAPPVENTPFLARIKTWGYLITFYQSYQEKQEIFRQSCISVDSTPSLVHSCILEKDSELVTLQPHPTPTTTLFPETSTMTKAFTQTGISITTENATMITGTGTTERWDDDPVTTPIISSKTSIPSSDGLRNAGILIILSFLVVLNRI</sequence>
<evidence type="ECO:0000313" key="1">
    <source>
        <dbReference type="EMBL" id="OXA54650.1"/>
    </source>
</evidence>
<dbReference type="OrthoDB" id="8288316at2759"/>
<organism evidence="1 2">
    <name type="scientific">Folsomia candida</name>
    <name type="common">Springtail</name>
    <dbReference type="NCBI Taxonomy" id="158441"/>
    <lineage>
        <taxon>Eukaryota</taxon>
        <taxon>Metazoa</taxon>
        <taxon>Ecdysozoa</taxon>
        <taxon>Arthropoda</taxon>
        <taxon>Hexapoda</taxon>
        <taxon>Collembola</taxon>
        <taxon>Entomobryomorpha</taxon>
        <taxon>Isotomoidea</taxon>
        <taxon>Isotomidae</taxon>
        <taxon>Proisotominae</taxon>
        <taxon>Folsomia</taxon>
    </lineage>
</organism>
<gene>
    <name evidence="1" type="ORF">Fcan01_11504</name>
</gene>
<accession>A0A226EB56</accession>
<dbReference type="Proteomes" id="UP000198287">
    <property type="component" value="Unassembled WGS sequence"/>
</dbReference>
<dbReference type="EMBL" id="LNIX01000005">
    <property type="protein sequence ID" value="OXA54650.1"/>
    <property type="molecule type" value="Genomic_DNA"/>
</dbReference>